<accession>A0A0D8BUT6</accession>
<dbReference type="InterPro" id="IPR013653">
    <property type="entry name" value="GCN5-like_dom"/>
</dbReference>
<organism evidence="4 5">
    <name type="scientific">Geobacillus kaustophilus</name>
    <dbReference type="NCBI Taxonomy" id="1462"/>
    <lineage>
        <taxon>Bacteria</taxon>
        <taxon>Bacillati</taxon>
        <taxon>Bacillota</taxon>
        <taxon>Bacilli</taxon>
        <taxon>Bacillales</taxon>
        <taxon>Anoxybacillaceae</taxon>
        <taxon>Geobacillus</taxon>
        <taxon>Geobacillus thermoleovorans group</taxon>
    </lineage>
</organism>
<gene>
    <name evidence="4" type="ORF">LG52_2154</name>
</gene>
<dbReference type="RefSeq" id="WP_044731924.1">
    <property type="nucleotide sequence ID" value="NZ_JYBP01000003.1"/>
</dbReference>
<dbReference type="GO" id="GO:0016747">
    <property type="term" value="F:acyltransferase activity, transferring groups other than amino-acyl groups"/>
    <property type="evidence" value="ECO:0007669"/>
    <property type="project" value="InterPro"/>
</dbReference>
<dbReference type="InterPro" id="IPR000182">
    <property type="entry name" value="GNAT_dom"/>
</dbReference>
<dbReference type="OrthoDB" id="5292888at2"/>
<reference evidence="4 5" key="1">
    <citation type="submission" date="2015-01" db="EMBL/GenBank/DDBJ databases">
        <authorList>
            <person name="Filippidou S."/>
            <person name="Jeanneret N."/>
            <person name="Russel-Delif L."/>
            <person name="Junier T."/>
            <person name="Wunderlin T."/>
            <person name="Molina V."/>
            <person name="Johnson S.L."/>
            <person name="Davenport K.W."/>
            <person name="Chain P.S."/>
            <person name="Dorador C."/>
            <person name="Junier P."/>
        </authorList>
    </citation>
    <scope>NUCLEOTIDE SEQUENCE [LARGE SCALE GENOMIC DNA]</scope>
    <source>
        <strain evidence="4 5">Et7/4</strain>
    </source>
</reference>
<comment type="caution">
    <text evidence="4">The sequence shown here is derived from an EMBL/GenBank/DDBJ whole genome shotgun (WGS) entry which is preliminary data.</text>
</comment>
<feature type="domain" description="N-acetyltransferase" evidence="3">
    <location>
        <begin position="1"/>
        <end position="172"/>
    </location>
</feature>
<evidence type="ECO:0000256" key="1">
    <source>
        <dbReference type="ARBA" id="ARBA00022679"/>
    </source>
</evidence>
<proteinExistence type="predicted"/>
<keyword evidence="1 4" id="KW-0808">Transferase</keyword>
<dbReference type="SUPFAM" id="SSF55729">
    <property type="entry name" value="Acyl-CoA N-acyltransferases (Nat)"/>
    <property type="match status" value="1"/>
</dbReference>
<dbReference type="Gene3D" id="3.40.630.30">
    <property type="match status" value="1"/>
</dbReference>
<dbReference type="PANTHER" id="PTHR43877">
    <property type="entry name" value="AMINOALKYLPHOSPHONATE N-ACETYLTRANSFERASE-RELATED-RELATED"/>
    <property type="match status" value="1"/>
</dbReference>
<dbReference type="CDD" id="cd04301">
    <property type="entry name" value="NAT_SF"/>
    <property type="match status" value="1"/>
</dbReference>
<dbReference type="Proteomes" id="UP000032522">
    <property type="component" value="Unassembled WGS sequence"/>
</dbReference>
<dbReference type="InterPro" id="IPR016181">
    <property type="entry name" value="Acyl_CoA_acyltransferase"/>
</dbReference>
<name>A0A0D8BUT6_GEOKU</name>
<dbReference type="PROSITE" id="PS51186">
    <property type="entry name" value="GNAT"/>
    <property type="match status" value="1"/>
</dbReference>
<protein>
    <submittedName>
        <fullName evidence="4">Acetyltransferase domain protein</fullName>
    </submittedName>
</protein>
<dbReference type="PATRIC" id="fig|1462.6.peg.2413"/>
<dbReference type="EMBL" id="JYBP01000003">
    <property type="protein sequence ID" value="KJE27162.1"/>
    <property type="molecule type" value="Genomic_DNA"/>
</dbReference>
<dbReference type="AlphaFoldDB" id="A0A0D8BUT6"/>
<dbReference type="InterPro" id="IPR050832">
    <property type="entry name" value="Bact_Acetyltransf"/>
</dbReference>
<evidence type="ECO:0000313" key="5">
    <source>
        <dbReference type="Proteomes" id="UP000032522"/>
    </source>
</evidence>
<keyword evidence="2" id="KW-0012">Acyltransferase</keyword>
<evidence type="ECO:0000313" key="4">
    <source>
        <dbReference type="EMBL" id="KJE27162.1"/>
    </source>
</evidence>
<evidence type="ECO:0000256" key="2">
    <source>
        <dbReference type="ARBA" id="ARBA00023315"/>
    </source>
</evidence>
<dbReference type="Pfam" id="PF08445">
    <property type="entry name" value="FR47"/>
    <property type="match status" value="1"/>
</dbReference>
<sequence>MIRKATWADAPAIASVHVESWKTTYSGIVPDAYLETLSVREKQPLWEKVLSESDHSLFVAEENGRVVGFVSGGRNRATEGPIAKYDGELYAIYLRKEVQRKGLGRQLVQALVGDLAQKGVRSMVVWVLADNPSRGFYERLGGENIAQEEVEIGGKPLLEWCYGWKDIQMMKP</sequence>
<evidence type="ECO:0000259" key="3">
    <source>
        <dbReference type="PROSITE" id="PS51186"/>
    </source>
</evidence>